<accession>A0A7X0HLQ8</accession>
<keyword evidence="2" id="KW-1185">Reference proteome</keyword>
<dbReference type="AlphaFoldDB" id="A0A7X0HLQ8"/>
<evidence type="ECO:0000313" key="1">
    <source>
        <dbReference type="EMBL" id="MBB6438694.1"/>
    </source>
</evidence>
<dbReference type="Proteomes" id="UP000540423">
    <property type="component" value="Unassembled WGS sequence"/>
</dbReference>
<dbReference type="EMBL" id="JACHEM010000014">
    <property type="protein sequence ID" value="MBB6438694.1"/>
    <property type="molecule type" value="Genomic_DNA"/>
</dbReference>
<sequence length="81" mass="8979">MNELAVTERRAVYWMDVARALHLCGRPDKAVSALLAAEKEAEEEVLSRPVVKELIGEMVARDRAGRLPELRQLASRAAVPV</sequence>
<protein>
    <submittedName>
        <fullName evidence="1">Uncharacterized protein</fullName>
    </submittedName>
</protein>
<evidence type="ECO:0000313" key="2">
    <source>
        <dbReference type="Proteomes" id="UP000540423"/>
    </source>
</evidence>
<gene>
    <name evidence="1" type="ORF">HNQ79_005206</name>
</gene>
<proteinExistence type="predicted"/>
<dbReference type="RefSeq" id="WP_185034989.1">
    <property type="nucleotide sequence ID" value="NZ_BNBN01000006.1"/>
</dbReference>
<reference evidence="1 2" key="1">
    <citation type="submission" date="2020-08" db="EMBL/GenBank/DDBJ databases">
        <title>Genomic Encyclopedia of Type Strains, Phase IV (KMG-IV): sequencing the most valuable type-strain genomes for metagenomic binning, comparative biology and taxonomic classification.</title>
        <authorList>
            <person name="Goeker M."/>
        </authorList>
    </citation>
    <scope>NUCLEOTIDE SEQUENCE [LARGE SCALE GENOMIC DNA]</scope>
    <source>
        <strain evidence="1 2">DSM 40141</strain>
    </source>
</reference>
<comment type="caution">
    <text evidence="1">The sequence shown here is derived from an EMBL/GenBank/DDBJ whole genome shotgun (WGS) entry which is preliminary data.</text>
</comment>
<name>A0A7X0HLQ8_9ACTN</name>
<organism evidence="1 2">
    <name type="scientific">Streptomyces candidus</name>
    <dbReference type="NCBI Taxonomy" id="67283"/>
    <lineage>
        <taxon>Bacteria</taxon>
        <taxon>Bacillati</taxon>
        <taxon>Actinomycetota</taxon>
        <taxon>Actinomycetes</taxon>
        <taxon>Kitasatosporales</taxon>
        <taxon>Streptomycetaceae</taxon>
        <taxon>Streptomyces</taxon>
    </lineage>
</organism>